<evidence type="ECO:0000256" key="1">
    <source>
        <dbReference type="SAM" id="Phobius"/>
    </source>
</evidence>
<protein>
    <submittedName>
        <fullName evidence="2">Uncharacterized protein</fullName>
    </submittedName>
</protein>
<comment type="caution">
    <text evidence="2">The sequence shown here is derived from an EMBL/GenBank/DDBJ whole genome shotgun (WGS) entry which is preliminary data.</text>
</comment>
<proteinExistence type="predicted"/>
<feature type="transmembrane region" description="Helical" evidence="1">
    <location>
        <begin position="153"/>
        <end position="177"/>
    </location>
</feature>
<feature type="transmembrane region" description="Helical" evidence="1">
    <location>
        <begin position="77"/>
        <end position="95"/>
    </location>
</feature>
<feature type="transmembrane region" description="Helical" evidence="1">
    <location>
        <begin position="120"/>
        <end position="147"/>
    </location>
</feature>
<evidence type="ECO:0000313" key="2">
    <source>
        <dbReference type="EMBL" id="RXW11463.1"/>
    </source>
</evidence>
<organism evidence="2 3">
    <name type="scientific">Candolleomyces aberdarensis</name>
    <dbReference type="NCBI Taxonomy" id="2316362"/>
    <lineage>
        <taxon>Eukaryota</taxon>
        <taxon>Fungi</taxon>
        <taxon>Dikarya</taxon>
        <taxon>Basidiomycota</taxon>
        <taxon>Agaricomycotina</taxon>
        <taxon>Agaricomycetes</taxon>
        <taxon>Agaricomycetidae</taxon>
        <taxon>Agaricales</taxon>
        <taxon>Agaricineae</taxon>
        <taxon>Psathyrellaceae</taxon>
        <taxon>Candolleomyces</taxon>
    </lineage>
</organism>
<keyword evidence="3" id="KW-1185">Reference proteome</keyword>
<evidence type="ECO:0000313" key="3">
    <source>
        <dbReference type="Proteomes" id="UP000290288"/>
    </source>
</evidence>
<name>A0A4Q2CXH5_9AGAR</name>
<keyword evidence="1" id="KW-0812">Transmembrane</keyword>
<dbReference type="AlphaFoldDB" id="A0A4Q2CXH5"/>
<dbReference type="OrthoDB" id="2657661at2759"/>
<keyword evidence="1" id="KW-0472">Membrane</keyword>
<accession>A0A4Q2CXH5</accession>
<dbReference type="EMBL" id="SDEE01001884">
    <property type="protein sequence ID" value="RXW11463.1"/>
    <property type="molecule type" value="Genomic_DNA"/>
</dbReference>
<dbReference type="Proteomes" id="UP000290288">
    <property type="component" value="Unassembled WGS sequence"/>
</dbReference>
<sequence>MFGGPGIHMQRLRELTVDRMVRKQGFEKYVEKMVEEWRDITLYATVILSANVSFLTIQSVDEAGSAGDNRTNSQRASYFSILASMGTIVFSLLLLRQHRERISYEFVANRAVSRWGLESLAIMYGLPFSLLVWSMVSFFASFAILWYKGKDNVVISVVSVSCFIFLAILGWGAAAAYETDQYEPYVVKVAKKTEEVGKKVGKKVRSGTVDMMRNAKRRMSTLTITGSLTRKGGGDAVINFEDPPGQSEKAAVAAEPESALGIRRWSRQNLFKSLKSTVEGILAPKL</sequence>
<reference evidence="2 3" key="1">
    <citation type="submission" date="2019-01" db="EMBL/GenBank/DDBJ databases">
        <title>Draft genome sequence of Psathyrella aberdarensis IHI B618.</title>
        <authorList>
            <person name="Buettner E."/>
            <person name="Kellner H."/>
        </authorList>
    </citation>
    <scope>NUCLEOTIDE SEQUENCE [LARGE SCALE GENOMIC DNA]</scope>
    <source>
        <strain evidence="2 3">IHI B618</strain>
    </source>
</reference>
<keyword evidence="1" id="KW-1133">Transmembrane helix</keyword>
<gene>
    <name evidence="2" type="ORF">EST38_g14393</name>
</gene>